<dbReference type="PANTHER" id="PTHR42944">
    <property type="entry name" value="ADENINE DNA GLYCOSYLASE"/>
    <property type="match status" value="1"/>
</dbReference>
<dbReference type="SUPFAM" id="SSF55811">
    <property type="entry name" value="Nudix"/>
    <property type="match status" value="1"/>
</dbReference>
<dbReference type="GO" id="GO:0034039">
    <property type="term" value="F:8-oxo-7,8-dihydroguanine DNA N-glycosylase activity"/>
    <property type="evidence" value="ECO:0007669"/>
    <property type="project" value="TreeGrafter"/>
</dbReference>
<proteinExistence type="inferred from homology"/>
<evidence type="ECO:0000313" key="16">
    <source>
        <dbReference type="EMBL" id="SFF07820.1"/>
    </source>
</evidence>
<dbReference type="STRING" id="655355.SAMN05216283_102581"/>
<dbReference type="InterPro" id="IPR023170">
    <property type="entry name" value="HhH_base_excis_C"/>
</dbReference>
<organism evidence="16 17">
    <name type="scientific">Sunxiuqinia elliptica</name>
    <dbReference type="NCBI Taxonomy" id="655355"/>
    <lineage>
        <taxon>Bacteria</taxon>
        <taxon>Pseudomonadati</taxon>
        <taxon>Bacteroidota</taxon>
        <taxon>Bacteroidia</taxon>
        <taxon>Marinilabiliales</taxon>
        <taxon>Prolixibacteraceae</taxon>
        <taxon>Sunxiuqinia</taxon>
    </lineage>
</organism>
<keyword evidence="10 14" id="KW-0408">Iron</keyword>
<protein>
    <recommendedName>
        <fullName evidence="5 14">Adenine DNA glycosylase</fullName>
        <ecNumber evidence="4 14">3.2.2.31</ecNumber>
    </recommendedName>
</protein>
<evidence type="ECO:0000259" key="15">
    <source>
        <dbReference type="SMART" id="SM00478"/>
    </source>
</evidence>
<dbReference type="PANTHER" id="PTHR42944:SF1">
    <property type="entry name" value="ADENINE DNA GLYCOSYLASE"/>
    <property type="match status" value="1"/>
</dbReference>
<evidence type="ECO:0000256" key="12">
    <source>
        <dbReference type="ARBA" id="ARBA00023204"/>
    </source>
</evidence>
<evidence type="ECO:0000256" key="2">
    <source>
        <dbReference type="ARBA" id="ARBA00002933"/>
    </source>
</evidence>
<evidence type="ECO:0000256" key="8">
    <source>
        <dbReference type="ARBA" id="ARBA00022763"/>
    </source>
</evidence>
<dbReference type="Pfam" id="PF00730">
    <property type="entry name" value="HhH-GPD"/>
    <property type="match status" value="1"/>
</dbReference>
<evidence type="ECO:0000256" key="10">
    <source>
        <dbReference type="ARBA" id="ARBA00023004"/>
    </source>
</evidence>
<evidence type="ECO:0000256" key="14">
    <source>
        <dbReference type="RuleBase" id="RU365096"/>
    </source>
</evidence>
<accession>A0A1I2FT37</accession>
<reference evidence="16 17" key="1">
    <citation type="submission" date="2016-10" db="EMBL/GenBank/DDBJ databases">
        <authorList>
            <person name="de Groot N.N."/>
        </authorList>
    </citation>
    <scope>NUCLEOTIDE SEQUENCE [LARGE SCALE GENOMIC DNA]</scope>
    <source>
        <strain evidence="16 17">CGMCC 1.9156</strain>
    </source>
</reference>
<evidence type="ECO:0000256" key="13">
    <source>
        <dbReference type="ARBA" id="ARBA00023295"/>
    </source>
</evidence>
<comment type="function">
    <text evidence="2">Adenine glycosylase active on G-A mispairs. MutY also corrects error-prone DNA synthesis past GO lesions which are due to the oxidatively damaged form of guanine: 7,8-dihydro-8-oxoguanine (8-oxo-dGTP).</text>
</comment>
<dbReference type="CDD" id="cd00056">
    <property type="entry name" value="ENDO3c"/>
    <property type="match status" value="1"/>
</dbReference>
<dbReference type="SMART" id="SM00478">
    <property type="entry name" value="ENDO3c"/>
    <property type="match status" value="1"/>
</dbReference>
<dbReference type="InterPro" id="IPR044298">
    <property type="entry name" value="MIG/MutY"/>
</dbReference>
<feature type="domain" description="HhH-GPD" evidence="15">
    <location>
        <begin position="39"/>
        <end position="190"/>
    </location>
</feature>
<keyword evidence="17" id="KW-1185">Reference proteome</keyword>
<comment type="similarity">
    <text evidence="3 14">Belongs to the Nth/MutY family.</text>
</comment>
<sequence>MRKIMSYTPQFLAWYKQNKRDLPWRETTDPYAIWLSEIILQQTRIDQGLNYYLKFIERFPCVIDFANATEDEVLKMWQGLGYYSRARNMHTTAKTIVSQFQGEFPASYKELMQLKGVGEYTAAAIASIAFNLPHAAVDGNVYRVLSRLFGIDLPIDTGQGKKAFTQLANELIDHQHPGNFNQAVMEFGAIQCTPRNPDCTICPFKQSCQAYLSNTINKLPVKKGKVKIRKRYFNYLVIVSDSSTFLQKRTQNDIWKNLYEFPLVETEKEVTSEAVLEQFFETPQTASSLYITDETSWKKQVLSHQHIFYRFIYLKIERKSDIPATLVKVNKKDIFNFAVPKPIEKELEKTNWQ</sequence>
<dbReference type="Pfam" id="PF00633">
    <property type="entry name" value="HHH"/>
    <property type="match status" value="1"/>
</dbReference>
<keyword evidence="12" id="KW-0234">DNA repair</keyword>
<dbReference type="GO" id="GO:0051539">
    <property type="term" value="F:4 iron, 4 sulfur cluster binding"/>
    <property type="evidence" value="ECO:0007669"/>
    <property type="project" value="UniProtKB-UniRule"/>
</dbReference>
<evidence type="ECO:0000256" key="7">
    <source>
        <dbReference type="ARBA" id="ARBA00022723"/>
    </source>
</evidence>
<keyword evidence="11" id="KW-0411">Iron-sulfur</keyword>
<dbReference type="GO" id="GO:0046872">
    <property type="term" value="F:metal ion binding"/>
    <property type="evidence" value="ECO:0007669"/>
    <property type="project" value="UniProtKB-UniRule"/>
</dbReference>
<evidence type="ECO:0000256" key="9">
    <source>
        <dbReference type="ARBA" id="ARBA00022801"/>
    </source>
</evidence>
<evidence type="ECO:0000256" key="4">
    <source>
        <dbReference type="ARBA" id="ARBA00012045"/>
    </source>
</evidence>
<dbReference type="InterPro" id="IPR011257">
    <property type="entry name" value="DNA_glycosylase"/>
</dbReference>
<dbReference type="GO" id="GO:0006284">
    <property type="term" value="P:base-excision repair"/>
    <property type="evidence" value="ECO:0007669"/>
    <property type="project" value="UniProtKB-UniRule"/>
</dbReference>
<dbReference type="CDD" id="cd03431">
    <property type="entry name" value="NUDIX_DNA_Glycosylase_C-MutY"/>
    <property type="match status" value="1"/>
</dbReference>
<gene>
    <name evidence="16" type="ORF">SAMN05216283_102581</name>
</gene>
<dbReference type="InterPro" id="IPR005760">
    <property type="entry name" value="A/G_AdeGlyc_MutY"/>
</dbReference>
<comment type="catalytic activity">
    <reaction evidence="1 14">
        <text>Hydrolyzes free adenine bases from 7,8-dihydro-8-oxoguanine:adenine mismatched double-stranded DNA, leaving an apurinic site.</text>
        <dbReference type="EC" id="3.2.2.31"/>
    </reaction>
</comment>
<dbReference type="InterPro" id="IPR015797">
    <property type="entry name" value="NUDIX_hydrolase-like_dom_sf"/>
</dbReference>
<dbReference type="InterPro" id="IPR003651">
    <property type="entry name" value="Endonuclease3_FeS-loop_motif"/>
</dbReference>
<dbReference type="EMBL" id="FONW01000002">
    <property type="protein sequence ID" value="SFF07820.1"/>
    <property type="molecule type" value="Genomic_DNA"/>
</dbReference>
<keyword evidence="13 14" id="KW-0326">Glycosidase</keyword>
<dbReference type="NCBIfam" id="TIGR01084">
    <property type="entry name" value="mutY"/>
    <property type="match status" value="1"/>
</dbReference>
<dbReference type="Gene3D" id="1.10.1670.10">
    <property type="entry name" value="Helix-hairpin-Helix base-excision DNA repair enzymes (C-terminal)"/>
    <property type="match status" value="1"/>
</dbReference>
<dbReference type="GO" id="GO:0006298">
    <property type="term" value="P:mismatch repair"/>
    <property type="evidence" value="ECO:0007669"/>
    <property type="project" value="TreeGrafter"/>
</dbReference>
<dbReference type="GO" id="GO:0035485">
    <property type="term" value="F:adenine/guanine mispair binding"/>
    <property type="evidence" value="ECO:0007669"/>
    <property type="project" value="TreeGrafter"/>
</dbReference>
<keyword evidence="6" id="KW-0004">4Fe-4S</keyword>
<dbReference type="Gene3D" id="1.10.340.30">
    <property type="entry name" value="Hypothetical protein, domain 2"/>
    <property type="match status" value="1"/>
</dbReference>
<dbReference type="AlphaFoldDB" id="A0A1I2FT37"/>
<evidence type="ECO:0000256" key="11">
    <source>
        <dbReference type="ARBA" id="ARBA00023014"/>
    </source>
</evidence>
<dbReference type="GO" id="GO:0000701">
    <property type="term" value="F:purine-specific mismatch base pair DNA N-glycosylase activity"/>
    <property type="evidence" value="ECO:0007669"/>
    <property type="project" value="UniProtKB-EC"/>
</dbReference>
<dbReference type="Proteomes" id="UP000198964">
    <property type="component" value="Unassembled WGS sequence"/>
</dbReference>
<keyword evidence="7" id="KW-0479">Metal-binding</keyword>
<dbReference type="Pfam" id="PF14815">
    <property type="entry name" value="NUDIX_4"/>
    <property type="match status" value="1"/>
</dbReference>
<dbReference type="InterPro" id="IPR000445">
    <property type="entry name" value="HhH_motif"/>
</dbReference>
<dbReference type="InterPro" id="IPR029119">
    <property type="entry name" value="MutY_C"/>
</dbReference>
<evidence type="ECO:0000256" key="1">
    <source>
        <dbReference type="ARBA" id="ARBA00000843"/>
    </source>
</evidence>
<keyword evidence="9" id="KW-0378">Hydrolase</keyword>
<evidence type="ECO:0000256" key="3">
    <source>
        <dbReference type="ARBA" id="ARBA00008343"/>
    </source>
</evidence>
<name>A0A1I2FT37_9BACT</name>
<evidence type="ECO:0000256" key="5">
    <source>
        <dbReference type="ARBA" id="ARBA00022023"/>
    </source>
</evidence>
<evidence type="ECO:0000256" key="6">
    <source>
        <dbReference type="ARBA" id="ARBA00022485"/>
    </source>
</evidence>
<comment type="cofactor">
    <cofactor evidence="14">
        <name>[4Fe-4S] cluster</name>
        <dbReference type="ChEBI" id="CHEBI:49883"/>
    </cofactor>
    <text evidence="14">Binds 1 [4Fe-4S] cluster.</text>
</comment>
<dbReference type="GO" id="GO:0032357">
    <property type="term" value="F:oxidized purine DNA binding"/>
    <property type="evidence" value="ECO:0007669"/>
    <property type="project" value="TreeGrafter"/>
</dbReference>
<evidence type="ECO:0000313" key="17">
    <source>
        <dbReference type="Proteomes" id="UP000198964"/>
    </source>
</evidence>
<dbReference type="Gene3D" id="3.90.79.10">
    <property type="entry name" value="Nucleoside Triphosphate Pyrophosphohydrolase"/>
    <property type="match status" value="1"/>
</dbReference>
<keyword evidence="8 14" id="KW-0227">DNA damage</keyword>
<dbReference type="EC" id="3.2.2.31" evidence="4 14"/>
<dbReference type="SMART" id="SM00525">
    <property type="entry name" value="FES"/>
    <property type="match status" value="1"/>
</dbReference>
<dbReference type="SUPFAM" id="SSF48150">
    <property type="entry name" value="DNA-glycosylase"/>
    <property type="match status" value="1"/>
</dbReference>
<dbReference type="FunFam" id="1.10.340.30:FF:000002">
    <property type="entry name" value="Adenine DNA glycosylase"/>
    <property type="match status" value="1"/>
</dbReference>
<dbReference type="InterPro" id="IPR003265">
    <property type="entry name" value="HhH-GPD_domain"/>
</dbReference>